<dbReference type="Gene3D" id="3.40.50.620">
    <property type="entry name" value="HUPs"/>
    <property type="match status" value="1"/>
</dbReference>
<accession>A0A1H3N3P7</accession>
<dbReference type="SUPFAM" id="SSF52402">
    <property type="entry name" value="Adenine nucleotide alpha hydrolases-like"/>
    <property type="match status" value="1"/>
</dbReference>
<protein>
    <submittedName>
        <fullName evidence="2">Nucleotide-binding universal stress protein, UspA family</fullName>
    </submittedName>
</protein>
<dbReference type="InterPro" id="IPR014729">
    <property type="entry name" value="Rossmann-like_a/b/a_fold"/>
</dbReference>
<organism evidence="2 3">
    <name type="scientific">Rhodonellum ikkaensis</name>
    <dbReference type="NCBI Taxonomy" id="336829"/>
    <lineage>
        <taxon>Bacteria</taxon>
        <taxon>Pseudomonadati</taxon>
        <taxon>Bacteroidota</taxon>
        <taxon>Cytophagia</taxon>
        <taxon>Cytophagales</taxon>
        <taxon>Cytophagaceae</taxon>
        <taxon>Rhodonellum</taxon>
    </lineage>
</organism>
<sequence>MKKRFIVLVDFSEHSANLIQYAYDWSKLVDAKLLLYHKTTIVSPALADNETRHSIAQMINEKALDKLKTLSKSTLPENANVQYSVSETNLLLSLQNFLEEPFEHLIFTGMKGTGFLKKIFLGSTTIQIIENINNLMVAIPKDISSFSPIDLYVAVSENHPLNILELNRLLNFTGGKSKKITFFYFAKDNEETLGMEKQLRDLTLLFGEKYITDFEIYQGTDAFEKIKLVINNKTKELLVIQKGSREWTDQLFRKFMINELVYAGETPLVILP</sequence>
<gene>
    <name evidence="2" type="ORF">SAMN05444412_10384</name>
</gene>
<name>A0A1H3N3P7_9BACT</name>
<comment type="caution">
    <text evidence="2">The sequence shown here is derived from an EMBL/GenBank/DDBJ whole genome shotgun (WGS) entry which is preliminary data.</text>
</comment>
<dbReference type="Pfam" id="PF00582">
    <property type="entry name" value="Usp"/>
    <property type="match status" value="1"/>
</dbReference>
<keyword evidence="3" id="KW-1185">Reference proteome</keyword>
<evidence type="ECO:0000313" key="3">
    <source>
        <dbReference type="Proteomes" id="UP000199663"/>
    </source>
</evidence>
<evidence type="ECO:0000313" key="2">
    <source>
        <dbReference type="EMBL" id="SDY83557.1"/>
    </source>
</evidence>
<proteinExistence type="predicted"/>
<reference evidence="2 3" key="1">
    <citation type="submission" date="2016-10" db="EMBL/GenBank/DDBJ databases">
        <authorList>
            <person name="Varghese N."/>
            <person name="Submissions S."/>
        </authorList>
    </citation>
    <scope>NUCLEOTIDE SEQUENCE [LARGE SCALE GENOMIC DNA]</scope>
    <source>
        <strain evidence="2 3">DSM 17997</strain>
    </source>
</reference>
<dbReference type="Proteomes" id="UP000199663">
    <property type="component" value="Unassembled WGS sequence"/>
</dbReference>
<dbReference type="CDD" id="cd00293">
    <property type="entry name" value="USP-like"/>
    <property type="match status" value="1"/>
</dbReference>
<dbReference type="RefSeq" id="WP_019597020.1">
    <property type="nucleotide sequence ID" value="NZ_FNQC01000003.1"/>
</dbReference>
<dbReference type="EMBL" id="FNQC01000003">
    <property type="protein sequence ID" value="SDY83557.1"/>
    <property type="molecule type" value="Genomic_DNA"/>
</dbReference>
<feature type="domain" description="UspA" evidence="1">
    <location>
        <begin position="2"/>
        <end position="133"/>
    </location>
</feature>
<evidence type="ECO:0000259" key="1">
    <source>
        <dbReference type="Pfam" id="PF00582"/>
    </source>
</evidence>
<dbReference type="InterPro" id="IPR006016">
    <property type="entry name" value="UspA"/>
</dbReference>